<organism evidence="4 5">
    <name type="scientific">Chitiniphilus shinanonensis</name>
    <dbReference type="NCBI Taxonomy" id="553088"/>
    <lineage>
        <taxon>Bacteria</taxon>
        <taxon>Pseudomonadati</taxon>
        <taxon>Pseudomonadota</taxon>
        <taxon>Betaproteobacteria</taxon>
        <taxon>Neisseriales</taxon>
        <taxon>Chitinibacteraceae</taxon>
        <taxon>Chitiniphilus</taxon>
    </lineage>
</organism>
<evidence type="ECO:0000259" key="3">
    <source>
        <dbReference type="Pfam" id="PF20455"/>
    </source>
</evidence>
<comment type="caution">
    <text evidence="4">The sequence shown here is derived from an EMBL/GenBank/DDBJ whole genome shotgun (WGS) entry which is preliminary data.</text>
</comment>
<dbReference type="Pfam" id="PF20455">
    <property type="entry name" value="DUF6708"/>
    <property type="match status" value="1"/>
</dbReference>
<keyword evidence="5" id="KW-1185">Reference proteome</keyword>
<feature type="transmembrane region" description="Helical" evidence="2">
    <location>
        <begin position="100"/>
        <end position="121"/>
    </location>
</feature>
<dbReference type="RefSeq" id="WP_018748827.1">
    <property type="nucleotide sequence ID" value="NZ_BSOZ01000005.1"/>
</dbReference>
<keyword evidence="2" id="KW-0812">Transmembrane</keyword>
<reference evidence="5" key="1">
    <citation type="journal article" date="2019" name="Int. J. Syst. Evol. Microbiol.">
        <title>The Global Catalogue of Microorganisms (GCM) 10K type strain sequencing project: providing services to taxonomists for standard genome sequencing and annotation.</title>
        <authorList>
            <consortium name="The Broad Institute Genomics Platform"/>
            <consortium name="The Broad Institute Genome Sequencing Center for Infectious Disease"/>
            <person name="Wu L."/>
            <person name="Ma J."/>
        </authorList>
    </citation>
    <scope>NUCLEOTIDE SEQUENCE [LARGE SCALE GENOMIC DNA]</scope>
    <source>
        <strain evidence="5">NBRC 104970</strain>
    </source>
</reference>
<dbReference type="InterPro" id="IPR046554">
    <property type="entry name" value="DUF6708"/>
</dbReference>
<gene>
    <name evidence="4" type="ORF">GCM10007860_06600</name>
</gene>
<evidence type="ECO:0000313" key="5">
    <source>
        <dbReference type="Proteomes" id="UP001156836"/>
    </source>
</evidence>
<feature type="region of interest" description="Disordered" evidence="1">
    <location>
        <begin position="288"/>
        <end position="313"/>
    </location>
</feature>
<evidence type="ECO:0000256" key="2">
    <source>
        <dbReference type="SAM" id="Phobius"/>
    </source>
</evidence>
<keyword evidence="2" id="KW-0472">Membrane</keyword>
<evidence type="ECO:0000313" key="4">
    <source>
        <dbReference type="EMBL" id="GLS03516.1"/>
    </source>
</evidence>
<dbReference type="Proteomes" id="UP001156836">
    <property type="component" value="Unassembled WGS sequence"/>
</dbReference>
<feature type="transmembrane region" description="Helical" evidence="2">
    <location>
        <begin position="64"/>
        <end position="85"/>
    </location>
</feature>
<keyword evidence="2" id="KW-1133">Transmembrane helix</keyword>
<feature type="domain" description="DUF6708" evidence="3">
    <location>
        <begin position="114"/>
        <end position="292"/>
    </location>
</feature>
<accession>A0ABQ6BNS4</accession>
<sequence length="313" mass="36345">MDYAGLTAKYKVNRPLSDAEKQHHLPQTKASSAKPLAQTSVIQMNSTYLECSDKFYPWKGLMTAFTGFVIWLIGYALSSVAIISITEWPGINADQRQQSILTFLAMCAMSAPVILLALWFLKKEAFRYTHYPLRFNRKTGMVHVFRLDGTTLSVPWREIHFALNPAQMRNFWEVRGHVLSEDRSTVLETFVLPTYASWESPYLLAQWEFVRHYMEKGPAQLLEQVQYTLNIADRRETLWFGFRRLMAIFSSAPLLALLMSPLLLPLSIVRWITMRTCKIPQWPEEVEAQSQISPKDRYRRDAHPPYVPPRQQN</sequence>
<evidence type="ECO:0000256" key="1">
    <source>
        <dbReference type="SAM" id="MobiDB-lite"/>
    </source>
</evidence>
<feature type="compositionally biased region" description="Basic and acidic residues" evidence="1">
    <location>
        <begin position="294"/>
        <end position="303"/>
    </location>
</feature>
<proteinExistence type="predicted"/>
<dbReference type="EMBL" id="BSOZ01000005">
    <property type="protein sequence ID" value="GLS03516.1"/>
    <property type="molecule type" value="Genomic_DNA"/>
</dbReference>
<name>A0ABQ6BNS4_9NEIS</name>
<feature type="transmembrane region" description="Helical" evidence="2">
    <location>
        <begin position="245"/>
        <end position="272"/>
    </location>
</feature>
<protein>
    <recommendedName>
        <fullName evidence="3">DUF6708 domain-containing protein</fullName>
    </recommendedName>
</protein>